<name>A0A0J8CS38_BETVV</name>
<evidence type="ECO:0000313" key="1">
    <source>
        <dbReference type="EMBL" id="KMT14864.1"/>
    </source>
</evidence>
<reference evidence="1 2" key="1">
    <citation type="journal article" date="2014" name="Nature">
        <title>The genome of the recently domesticated crop plant sugar beet (Beta vulgaris).</title>
        <authorList>
            <person name="Dohm J.C."/>
            <person name="Minoche A.E."/>
            <person name="Holtgrawe D."/>
            <person name="Capella-Gutierrez S."/>
            <person name="Zakrzewski F."/>
            <person name="Tafer H."/>
            <person name="Rupp O."/>
            <person name="Sorensen T.R."/>
            <person name="Stracke R."/>
            <person name="Reinhardt R."/>
            <person name="Goesmann A."/>
            <person name="Kraft T."/>
            <person name="Schulz B."/>
            <person name="Stadler P.F."/>
            <person name="Schmidt T."/>
            <person name="Gabaldon T."/>
            <person name="Lehrach H."/>
            <person name="Weisshaar B."/>
            <person name="Himmelbauer H."/>
        </authorList>
    </citation>
    <scope>NUCLEOTIDE SEQUENCE [LARGE SCALE GENOMIC DNA]</scope>
    <source>
        <tissue evidence="1">Taproot</tissue>
    </source>
</reference>
<dbReference type="AlphaFoldDB" id="A0A0J8CS38"/>
<evidence type="ECO:0000313" key="2">
    <source>
        <dbReference type="Proteomes" id="UP000035740"/>
    </source>
</evidence>
<organism evidence="1 2">
    <name type="scientific">Beta vulgaris subsp. vulgaris</name>
    <name type="common">Beet</name>
    <dbReference type="NCBI Taxonomy" id="3555"/>
    <lineage>
        <taxon>Eukaryota</taxon>
        <taxon>Viridiplantae</taxon>
        <taxon>Streptophyta</taxon>
        <taxon>Embryophyta</taxon>
        <taxon>Tracheophyta</taxon>
        <taxon>Spermatophyta</taxon>
        <taxon>Magnoliopsida</taxon>
        <taxon>eudicotyledons</taxon>
        <taxon>Gunneridae</taxon>
        <taxon>Pentapetalae</taxon>
        <taxon>Caryophyllales</taxon>
        <taxon>Chenopodiaceae</taxon>
        <taxon>Betoideae</taxon>
        <taxon>Beta</taxon>
    </lineage>
</organism>
<sequence length="34" mass="3913">MAGNSLSFWQSVSSEFRWVVRQCNLAPAKQDKLE</sequence>
<proteinExistence type="predicted"/>
<dbReference type="Gramene" id="KMT14864">
    <property type="protein sequence ID" value="KMT14864"/>
    <property type="gene ID" value="BVRB_3g065880"/>
</dbReference>
<dbReference type="Proteomes" id="UP000035740">
    <property type="component" value="Chromosome 3"/>
</dbReference>
<protein>
    <submittedName>
        <fullName evidence="1">Uncharacterized protein</fullName>
    </submittedName>
</protein>
<gene>
    <name evidence="1" type="ORF">BVRB_3g065880</name>
</gene>
<accession>A0A0J8CS38</accession>
<dbReference type="EMBL" id="KQ090066">
    <property type="protein sequence ID" value="KMT14864.1"/>
    <property type="molecule type" value="Genomic_DNA"/>
</dbReference>
<keyword evidence="2" id="KW-1185">Reference proteome</keyword>